<dbReference type="GO" id="GO:0032259">
    <property type="term" value="P:methylation"/>
    <property type="evidence" value="ECO:0007669"/>
    <property type="project" value="UniProtKB-KW"/>
</dbReference>
<feature type="transmembrane region" description="Helical" evidence="1">
    <location>
        <begin position="171"/>
        <end position="192"/>
    </location>
</feature>
<organism evidence="2 3">
    <name type="scientific">Fusarium albosuccineum</name>
    <dbReference type="NCBI Taxonomy" id="1237068"/>
    <lineage>
        <taxon>Eukaryota</taxon>
        <taxon>Fungi</taxon>
        <taxon>Dikarya</taxon>
        <taxon>Ascomycota</taxon>
        <taxon>Pezizomycotina</taxon>
        <taxon>Sordariomycetes</taxon>
        <taxon>Hypocreomycetidae</taxon>
        <taxon>Hypocreales</taxon>
        <taxon>Nectriaceae</taxon>
        <taxon>Fusarium</taxon>
        <taxon>Fusarium decemcellulare species complex</taxon>
    </lineage>
</organism>
<feature type="transmembrane region" description="Helical" evidence="1">
    <location>
        <begin position="27"/>
        <end position="49"/>
    </location>
</feature>
<keyword evidence="1" id="KW-1133">Transmembrane helix</keyword>
<keyword evidence="2" id="KW-0808">Transferase</keyword>
<dbReference type="OrthoDB" id="4590557at2759"/>
<evidence type="ECO:0000313" key="3">
    <source>
        <dbReference type="Proteomes" id="UP000554235"/>
    </source>
</evidence>
<dbReference type="EMBL" id="JAADYS010001330">
    <property type="protein sequence ID" value="KAF4463649.1"/>
    <property type="molecule type" value="Genomic_DNA"/>
</dbReference>
<evidence type="ECO:0000256" key="1">
    <source>
        <dbReference type="SAM" id="Phobius"/>
    </source>
</evidence>
<sequence>MFDKPRQKRSWGELFAYLLGWGESKKLTIWFMVSITLGLVANFVILLGCMSPATKSIYMFRVSSQNLVDAATNVTRVSAEDLRLDELPNHWYWGLSGVCMLYPGDGTPVCERSFPPTFTTEDMIAMAVKGKLGDETSESTIARKIKPWTQVLAQVEDDVPPSARSESLFKAAVALTLISTILSFLVLPLAVLSLSLLRGKLQRWAYYGIAMIDTTAFLGAGILVIYAMNDGPRSLIQLSGIDQGNERTFIGPGFYVLFAGVLFKLISIGIFFTIAFIIVILIVFAIISCISEAVDGDSGSSRKEIVVIEVPTYEYENKY</sequence>
<reference evidence="2 3" key="1">
    <citation type="submission" date="2020-01" db="EMBL/GenBank/DDBJ databases">
        <title>Identification and distribution of gene clusters putatively required for synthesis of sphingolipid metabolism inhibitors in phylogenetically diverse species of the filamentous fungus Fusarium.</title>
        <authorList>
            <person name="Kim H.-S."/>
            <person name="Busman M."/>
            <person name="Brown D.W."/>
            <person name="Divon H."/>
            <person name="Uhlig S."/>
            <person name="Proctor R.H."/>
        </authorList>
    </citation>
    <scope>NUCLEOTIDE SEQUENCE [LARGE SCALE GENOMIC DNA]</scope>
    <source>
        <strain evidence="2 3">NRRL 20459</strain>
    </source>
</reference>
<proteinExistence type="predicted"/>
<accession>A0A8H4P5U9</accession>
<comment type="caution">
    <text evidence="2">The sequence shown here is derived from an EMBL/GenBank/DDBJ whole genome shotgun (WGS) entry which is preliminary data.</text>
</comment>
<keyword evidence="1" id="KW-0812">Transmembrane</keyword>
<dbReference type="Proteomes" id="UP000554235">
    <property type="component" value="Unassembled WGS sequence"/>
</dbReference>
<name>A0A8H4P5U9_9HYPO</name>
<feature type="transmembrane region" description="Helical" evidence="1">
    <location>
        <begin position="272"/>
        <end position="294"/>
    </location>
</feature>
<keyword evidence="2" id="KW-0489">Methyltransferase</keyword>
<evidence type="ECO:0000313" key="2">
    <source>
        <dbReference type="EMBL" id="KAF4463649.1"/>
    </source>
</evidence>
<dbReference type="GO" id="GO:0008168">
    <property type="term" value="F:methyltransferase activity"/>
    <property type="evidence" value="ECO:0007669"/>
    <property type="project" value="UniProtKB-KW"/>
</dbReference>
<protein>
    <submittedName>
        <fullName evidence="2">S-adenosylmethionine-dependent methyltransferase</fullName>
    </submittedName>
</protein>
<feature type="transmembrane region" description="Helical" evidence="1">
    <location>
        <begin position="204"/>
        <end position="228"/>
    </location>
</feature>
<dbReference type="AlphaFoldDB" id="A0A8H4P5U9"/>
<keyword evidence="3" id="KW-1185">Reference proteome</keyword>
<gene>
    <name evidence="2" type="ORF">FALBO_9543</name>
</gene>
<keyword evidence="1" id="KW-0472">Membrane</keyword>